<dbReference type="PIRSF" id="PIRSF001589">
    <property type="entry name" value="Asn_synthetase_glu-h"/>
    <property type="match status" value="1"/>
</dbReference>
<comment type="catalytic activity">
    <reaction evidence="8">
        <text>L-aspartate + L-glutamine + ATP + H2O = L-asparagine + L-glutamate + AMP + diphosphate + H(+)</text>
        <dbReference type="Rhea" id="RHEA:12228"/>
        <dbReference type="ChEBI" id="CHEBI:15377"/>
        <dbReference type="ChEBI" id="CHEBI:15378"/>
        <dbReference type="ChEBI" id="CHEBI:29985"/>
        <dbReference type="ChEBI" id="CHEBI:29991"/>
        <dbReference type="ChEBI" id="CHEBI:30616"/>
        <dbReference type="ChEBI" id="CHEBI:33019"/>
        <dbReference type="ChEBI" id="CHEBI:58048"/>
        <dbReference type="ChEBI" id="CHEBI:58359"/>
        <dbReference type="ChEBI" id="CHEBI:456215"/>
        <dbReference type="EC" id="6.3.5.4"/>
    </reaction>
</comment>
<feature type="site" description="Important for beta-aspartyl-AMP intermediate formation" evidence="11">
    <location>
        <position position="380"/>
    </location>
</feature>
<evidence type="ECO:0000256" key="3">
    <source>
        <dbReference type="ARBA" id="ARBA00012737"/>
    </source>
</evidence>
<accession>A0A4R1RMC2</accession>
<dbReference type="Gene3D" id="3.40.50.620">
    <property type="entry name" value="HUPs"/>
    <property type="match status" value="1"/>
</dbReference>
<dbReference type="PANTHER" id="PTHR43284:SF1">
    <property type="entry name" value="ASPARAGINE SYNTHETASE"/>
    <property type="match status" value="1"/>
</dbReference>
<dbReference type="RefSeq" id="WP_132014671.1">
    <property type="nucleotide sequence ID" value="NZ_SLUN01000014.1"/>
</dbReference>
<keyword evidence="7 9" id="KW-0315">Glutamine amidotransferase</keyword>
<dbReference type="OrthoDB" id="9763290at2"/>
<dbReference type="Pfam" id="PF13537">
    <property type="entry name" value="GATase_7"/>
    <property type="match status" value="1"/>
</dbReference>
<evidence type="ECO:0000259" key="12">
    <source>
        <dbReference type="PROSITE" id="PS51278"/>
    </source>
</evidence>
<protein>
    <recommendedName>
        <fullName evidence="3">asparagine synthase (glutamine-hydrolyzing)</fullName>
        <ecNumber evidence="3">6.3.5.4</ecNumber>
    </recommendedName>
</protein>
<dbReference type="GO" id="GO:0005524">
    <property type="term" value="F:ATP binding"/>
    <property type="evidence" value="ECO:0007669"/>
    <property type="project" value="UniProtKB-KW"/>
</dbReference>
<name>A0A4R1RMC2_HYDET</name>
<comment type="caution">
    <text evidence="13">The sequence shown here is derived from an EMBL/GenBank/DDBJ whole genome shotgun (WGS) entry which is preliminary data.</text>
</comment>
<dbReference type="InterPro" id="IPR017932">
    <property type="entry name" value="GATase_2_dom"/>
</dbReference>
<evidence type="ECO:0000256" key="2">
    <source>
        <dbReference type="ARBA" id="ARBA00005752"/>
    </source>
</evidence>
<feature type="binding site" evidence="10">
    <location>
        <position position="295"/>
    </location>
    <ligand>
        <name>ATP</name>
        <dbReference type="ChEBI" id="CHEBI:30616"/>
    </ligand>
</feature>
<organism evidence="13 14">
    <name type="scientific">Hydrogenispora ethanolica</name>
    <dbReference type="NCBI Taxonomy" id="1082276"/>
    <lineage>
        <taxon>Bacteria</taxon>
        <taxon>Bacillati</taxon>
        <taxon>Bacillota</taxon>
        <taxon>Hydrogenispora</taxon>
    </lineage>
</organism>
<dbReference type="InterPro" id="IPR033738">
    <property type="entry name" value="AsnB_N"/>
</dbReference>
<dbReference type="GO" id="GO:0006529">
    <property type="term" value="P:asparagine biosynthetic process"/>
    <property type="evidence" value="ECO:0007669"/>
    <property type="project" value="UniProtKB-KW"/>
</dbReference>
<dbReference type="PROSITE" id="PS51278">
    <property type="entry name" value="GATASE_TYPE_2"/>
    <property type="match status" value="1"/>
</dbReference>
<dbReference type="AlphaFoldDB" id="A0A4R1RMC2"/>
<evidence type="ECO:0000313" key="13">
    <source>
        <dbReference type="EMBL" id="TCL67421.1"/>
    </source>
</evidence>
<evidence type="ECO:0000256" key="7">
    <source>
        <dbReference type="ARBA" id="ARBA00022962"/>
    </source>
</evidence>
<dbReference type="SUPFAM" id="SSF56235">
    <property type="entry name" value="N-terminal nucleophile aminohydrolases (Ntn hydrolases)"/>
    <property type="match status" value="1"/>
</dbReference>
<dbReference type="CDD" id="cd00712">
    <property type="entry name" value="AsnB"/>
    <property type="match status" value="1"/>
</dbReference>
<dbReference type="NCBIfam" id="TIGR01536">
    <property type="entry name" value="asn_synth_AEB"/>
    <property type="match status" value="1"/>
</dbReference>
<feature type="binding site" evidence="10">
    <location>
        <position position="102"/>
    </location>
    <ligand>
        <name>L-glutamine</name>
        <dbReference type="ChEBI" id="CHEBI:58359"/>
    </ligand>
</feature>
<proteinExistence type="inferred from homology"/>
<evidence type="ECO:0000313" key="14">
    <source>
        <dbReference type="Proteomes" id="UP000295008"/>
    </source>
</evidence>
<dbReference type="Pfam" id="PF00733">
    <property type="entry name" value="Asn_synthase"/>
    <property type="match status" value="1"/>
</dbReference>
<dbReference type="InterPro" id="IPR014729">
    <property type="entry name" value="Rossmann-like_a/b/a_fold"/>
</dbReference>
<gene>
    <name evidence="13" type="ORF">EDC14_1014111</name>
</gene>
<dbReference type="CDD" id="cd01991">
    <property type="entry name" value="Asn_synthase_B_C"/>
    <property type="match status" value="1"/>
</dbReference>
<dbReference type="PANTHER" id="PTHR43284">
    <property type="entry name" value="ASPARAGINE SYNTHETASE (GLUTAMINE-HYDROLYZING)"/>
    <property type="match status" value="1"/>
</dbReference>
<comment type="similarity">
    <text evidence="2">Belongs to the asparagine synthetase family.</text>
</comment>
<comment type="pathway">
    <text evidence="1">Amino-acid biosynthesis; L-asparagine biosynthesis; L-asparagine from L-aspartate (L-Gln route): step 1/1.</text>
</comment>
<keyword evidence="5 10" id="KW-0067">ATP-binding</keyword>
<evidence type="ECO:0000256" key="6">
    <source>
        <dbReference type="ARBA" id="ARBA00022888"/>
    </source>
</evidence>
<reference evidence="13 14" key="1">
    <citation type="submission" date="2019-03" db="EMBL/GenBank/DDBJ databases">
        <title>Genomic Encyclopedia of Type Strains, Phase IV (KMG-IV): sequencing the most valuable type-strain genomes for metagenomic binning, comparative biology and taxonomic classification.</title>
        <authorList>
            <person name="Goeker M."/>
        </authorList>
    </citation>
    <scope>NUCLEOTIDE SEQUENCE [LARGE SCALE GENOMIC DNA]</scope>
    <source>
        <strain evidence="13 14">LX-B</strain>
    </source>
</reference>
<dbReference type="EMBL" id="SLUN01000014">
    <property type="protein sequence ID" value="TCL67421.1"/>
    <property type="molecule type" value="Genomic_DNA"/>
</dbReference>
<evidence type="ECO:0000256" key="9">
    <source>
        <dbReference type="PIRSR" id="PIRSR001589-1"/>
    </source>
</evidence>
<dbReference type="Proteomes" id="UP000295008">
    <property type="component" value="Unassembled WGS sequence"/>
</dbReference>
<keyword evidence="6 9" id="KW-0061">Asparagine biosynthesis</keyword>
<dbReference type="EC" id="6.3.5.4" evidence="3"/>
<evidence type="ECO:0000256" key="4">
    <source>
        <dbReference type="ARBA" id="ARBA00022741"/>
    </source>
</evidence>
<feature type="active site" description="For GATase activity" evidence="9">
    <location>
        <position position="2"/>
    </location>
</feature>
<evidence type="ECO:0000256" key="8">
    <source>
        <dbReference type="ARBA" id="ARBA00048741"/>
    </source>
</evidence>
<dbReference type="InterPro" id="IPR029055">
    <property type="entry name" value="Ntn_hydrolases_N"/>
</dbReference>
<evidence type="ECO:0000256" key="11">
    <source>
        <dbReference type="PIRSR" id="PIRSR001589-3"/>
    </source>
</evidence>
<keyword evidence="9" id="KW-0028">Amino-acid biosynthesis</keyword>
<dbReference type="InterPro" id="IPR006426">
    <property type="entry name" value="Asn_synth_AEB"/>
</dbReference>
<feature type="domain" description="Glutamine amidotransferase type-2" evidence="12">
    <location>
        <begin position="2"/>
        <end position="216"/>
    </location>
</feature>
<dbReference type="InterPro" id="IPR051786">
    <property type="entry name" value="ASN_synthetase/amidase"/>
</dbReference>
<dbReference type="Gene3D" id="3.60.20.10">
    <property type="entry name" value="Glutamine Phosphoribosylpyrophosphate, subunit 1, domain 1"/>
    <property type="match status" value="1"/>
</dbReference>
<dbReference type="GO" id="GO:0004066">
    <property type="term" value="F:asparagine synthase (glutamine-hydrolyzing) activity"/>
    <property type="evidence" value="ECO:0007669"/>
    <property type="project" value="UniProtKB-EC"/>
</dbReference>
<evidence type="ECO:0000256" key="5">
    <source>
        <dbReference type="ARBA" id="ARBA00022840"/>
    </source>
</evidence>
<keyword evidence="4 10" id="KW-0547">Nucleotide-binding</keyword>
<evidence type="ECO:0000256" key="10">
    <source>
        <dbReference type="PIRSR" id="PIRSR001589-2"/>
    </source>
</evidence>
<sequence>MCGIAGWVDWEADLTRERALLEEMTRRLSDRGPDAEGYWTSRHAAIGHRRLIVVDPAGGWQPMIKRYGERTYVLTYNGELYNTAEVRAELEAKGHRFDSYSDTEVVLVAYIEWGPDCVERFNGIYAIGIWSEYDQSLFLARDRMGVKPLFYCLRGGTLIFGSEIKALLAHPRVEAVLDRDGVAEIFGLGPARTPGKGVLKGIAEVRPGYWLLYDRANGLKQRQYWELESRPHTDGLETTVERVRELVVDAIRRQLVSDVPVCTFLSGGLDSSVISTVAARDYQAEGKEPLRTFSIDYRDNDKYFKPSAFQPNPDQPWIERMAGFLGTRHFPVVVDTPEVYEALRGAVLARDLPGMADIDSSLWLFCREIKKEATVALSGECADEVFGGYPWFHRPEAVAADTFPWSLAVDFRSRLLAPEWRDQIDLRRYVTDRYRETLAEVPRLPGEDPTEERRRELFYLNLHWFMQVLLDRKDRMSMAHGLEVRVPYCDHRIVEYVWNIPWAMKTCEGREKGILRRAVADMLPEDVVWRKKSPYPKTHNPDYFERVKRELQTILEAPDNRLRELIDVSTLAAAVQQPDFNVPWFGQLMTVPQLLAYLIQLEIWLKEYRVVIE</sequence>
<feature type="binding site" evidence="10">
    <location>
        <begin position="378"/>
        <end position="379"/>
    </location>
    <ligand>
        <name>ATP</name>
        <dbReference type="ChEBI" id="CHEBI:30616"/>
    </ligand>
</feature>
<dbReference type="InterPro" id="IPR001962">
    <property type="entry name" value="Asn_synthase"/>
</dbReference>
<evidence type="ECO:0000256" key="1">
    <source>
        <dbReference type="ARBA" id="ARBA00005187"/>
    </source>
</evidence>
<keyword evidence="14" id="KW-1185">Reference proteome</keyword>
<dbReference type="SUPFAM" id="SSF52402">
    <property type="entry name" value="Adenine nucleotide alpha hydrolases-like"/>
    <property type="match status" value="1"/>
</dbReference>
<dbReference type="GO" id="GO:0005829">
    <property type="term" value="C:cytosol"/>
    <property type="evidence" value="ECO:0007669"/>
    <property type="project" value="TreeGrafter"/>
</dbReference>